<dbReference type="EMBL" id="AMQN01010891">
    <property type="status" value="NOT_ANNOTATED_CDS"/>
    <property type="molecule type" value="Genomic_DNA"/>
</dbReference>
<evidence type="ECO:0000256" key="7">
    <source>
        <dbReference type="SAM" id="MobiDB-lite"/>
    </source>
</evidence>
<dbReference type="GO" id="GO:0005634">
    <property type="term" value="C:nucleus"/>
    <property type="evidence" value="ECO:0007669"/>
    <property type="project" value="UniProtKB-ARBA"/>
</dbReference>
<evidence type="ECO:0000259" key="8">
    <source>
        <dbReference type="Pfam" id="PF02121"/>
    </source>
</evidence>
<evidence type="ECO:0000256" key="1">
    <source>
        <dbReference type="ARBA" id="ARBA00022448"/>
    </source>
</evidence>
<dbReference type="SUPFAM" id="SSF55961">
    <property type="entry name" value="Bet v1-like"/>
    <property type="match status" value="1"/>
</dbReference>
<feature type="compositionally biased region" description="Polar residues" evidence="7">
    <location>
        <begin position="260"/>
        <end position="274"/>
    </location>
</feature>
<dbReference type="OMA" id="VENRPCE"/>
<dbReference type="EMBL" id="KB308560">
    <property type="protein sequence ID" value="ELT97422.1"/>
    <property type="molecule type" value="Genomic_DNA"/>
</dbReference>
<keyword evidence="3" id="KW-0446">Lipid-binding</keyword>
<sequence length="289" mass="33826">MLLKEYRICMPLTVDEYRIGQLYMITKHSHEQSSQGEGVEVVKNEPIDHPEHGKGQLTEKRIYLSSRLPSWVASFVPNIFYITERAENYYPYTITEYTCSFVPRFSIHIETRYKNDNGCTENCMKLDEEELSTREVDFVDIAHDEFPEKHYKEEEDVLKFKSKKTQRGPLLEKDWKEKTDPIMCSYKVVRVKFEVWGLQTRVEAFSHRAIRDVLLVGHRQAFAWIDEWFGMNMDDIRMYEKEMHEVTNKKVGAAELQASGAESPSTPNNTPTDSSLEKQMQKVSVSEES</sequence>
<feature type="domain" description="Phosphatidylinositol transfer protein N-terminal" evidence="8">
    <location>
        <begin position="1"/>
        <end position="244"/>
    </location>
</feature>
<dbReference type="FunCoup" id="R7TV16">
    <property type="interactions" value="550"/>
</dbReference>
<evidence type="ECO:0000256" key="2">
    <source>
        <dbReference type="ARBA" id="ARBA00023055"/>
    </source>
</evidence>
<evidence type="ECO:0000313" key="9">
    <source>
        <dbReference type="EMBL" id="ELT97422.1"/>
    </source>
</evidence>
<protein>
    <recommendedName>
        <fullName evidence="5">Cytoplasmic phosphatidylinositol transfer protein 1</fullName>
    </recommendedName>
    <alternativeName>
        <fullName evidence="6">Retinal degeneration B homolog beta</fullName>
    </alternativeName>
</protein>
<keyword evidence="1" id="KW-0813">Transport</keyword>
<keyword evidence="11" id="KW-1185">Reference proteome</keyword>
<evidence type="ECO:0000256" key="5">
    <source>
        <dbReference type="ARBA" id="ARBA00068698"/>
    </source>
</evidence>
<dbReference type="PRINTS" id="PR00391">
    <property type="entry name" value="PITRANSFER"/>
</dbReference>
<dbReference type="InterPro" id="IPR023393">
    <property type="entry name" value="START-like_dom_sf"/>
</dbReference>
<comment type="similarity">
    <text evidence="4">Belongs to the PtdIns transfer protein family. PI transfer class IIB subfamily.</text>
</comment>
<gene>
    <name evidence="9" type="ORF">CAPTEDRAFT_171798</name>
</gene>
<dbReference type="HOGENOM" id="CLU_046509_2_0_1"/>
<dbReference type="OrthoDB" id="10053061at2759"/>
<feature type="region of interest" description="Disordered" evidence="7">
    <location>
        <begin position="250"/>
        <end position="289"/>
    </location>
</feature>
<proteinExistence type="inferred from homology"/>
<name>R7TV16_CAPTE</name>
<evidence type="ECO:0000256" key="3">
    <source>
        <dbReference type="ARBA" id="ARBA00023121"/>
    </source>
</evidence>
<dbReference type="GO" id="GO:0005737">
    <property type="term" value="C:cytoplasm"/>
    <property type="evidence" value="ECO:0007669"/>
    <property type="project" value="UniProtKB-ARBA"/>
</dbReference>
<dbReference type="GO" id="GO:0035091">
    <property type="term" value="F:phosphatidylinositol binding"/>
    <property type="evidence" value="ECO:0007669"/>
    <property type="project" value="TreeGrafter"/>
</dbReference>
<dbReference type="PANTHER" id="PTHR10658">
    <property type="entry name" value="PHOSPHATIDYLINOSITOL TRANSFER PROTEIN"/>
    <property type="match status" value="1"/>
</dbReference>
<evidence type="ECO:0000256" key="4">
    <source>
        <dbReference type="ARBA" id="ARBA00061154"/>
    </source>
</evidence>
<dbReference type="GO" id="GO:0008526">
    <property type="term" value="F:phosphatidylinositol transfer activity"/>
    <property type="evidence" value="ECO:0007669"/>
    <property type="project" value="TreeGrafter"/>
</dbReference>
<dbReference type="PANTHER" id="PTHR10658:SF54">
    <property type="entry name" value="CYTOPLASMIC PHOSPHATIDYLINOSITOL TRANSFER PROTEIN 1"/>
    <property type="match status" value="1"/>
</dbReference>
<dbReference type="Gene3D" id="3.30.530.20">
    <property type="match status" value="1"/>
</dbReference>
<dbReference type="FunFam" id="3.30.530.20:FF:000011">
    <property type="entry name" value="cytoplasmic phosphatidylinositol transfer protein 1 isoform X2"/>
    <property type="match status" value="1"/>
</dbReference>
<dbReference type="STRING" id="283909.R7TV16"/>
<accession>R7TV16</accession>
<keyword evidence="2" id="KW-0445">Lipid transport</keyword>
<dbReference type="InterPro" id="IPR055261">
    <property type="entry name" value="PI_transfer_N"/>
</dbReference>
<evidence type="ECO:0000256" key="6">
    <source>
        <dbReference type="ARBA" id="ARBA00082927"/>
    </source>
</evidence>
<evidence type="ECO:0000313" key="10">
    <source>
        <dbReference type="EnsemblMetazoa" id="CapteP171798"/>
    </source>
</evidence>
<reference evidence="11" key="1">
    <citation type="submission" date="2012-12" db="EMBL/GenBank/DDBJ databases">
        <authorList>
            <person name="Hellsten U."/>
            <person name="Grimwood J."/>
            <person name="Chapman J.A."/>
            <person name="Shapiro H."/>
            <person name="Aerts A."/>
            <person name="Otillar R.P."/>
            <person name="Terry A.Y."/>
            <person name="Boore J.L."/>
            <person name="Simakov O."/>
            <person name="Marletaz F."/>
            <person name="Cho S.-J."/>
            <person name="Edsinger-Gonzales E."/>
            <person name="Havlak P."/>
            <person name="Kuo D.-H."/>
            <person name="Larsson T."/>
            <person name="Lv J."/>
            <person name="Arendt D."/>
            <person name="Savage R."/>
            <person name="Osoegawa K."/>
            <person name="de Jong P."/>
            <person name="Lindberg D.R."/>
            <person name="Seaver E.C."/>
            <person name="Weisblat D.A."/>
            <person name="Putnam N.H."/>
            <person name="Grigoriev I.V."/>
            <person name="Rokhsar D.S."/>
        </authorList>
    </citation>
    <scope>NUCLEOTIDE SEQUENCE</scope>
    <source>
        <strain evidence="11">I ESC-2004</strain>
    </source>
</reference>
<dbReference type="Pfam" id="PF02121">
    <property type="entry name" value="IP_trans"/>
    <property type="match status" value="1"/>
</dbReference>
<dbReference type="InterPro" id="IPR001666">
    <property type="entry name" value="PI_transfer"/>
</dbReference>
<reference evidence="10" key="3">
    <citation type="submission" date="2015-06" db="UniProtKB">
        <authorList>
            <consortium name="EnsemblMetazoa"/>
        </authorList>
    </citation>
    <scope>IDENTIFICATION</scope>
</reference>
<dbReference type="AlphaFoldDB" id="R7TV16"/>
<organism evidence="9">
    <name type="scientific">Capitella teleta</name>
    <name type="common">Polychaete worm</name>
    <dbReference type="NCBI Taxonomy" id="283909"/>
    <lineage>
        <taxon>Eukaryota</taxon>
        <taxon>Metazoa</taxon>
        <taxon>Spiralia</taxon>
        <taxon>Lophotrochozoa</taxon>
        <taxon>Annelida</taxon>
        <taxon>Polychaeta</taxon>
        <taxon>Sedentaria</taxon>
        <taxon>Scolecida</taxon>
        <taxon>Capitellidae</taxon>
        <taxon>Capitella</taxon>
    </lineage>
</organism>
<dbReference type="EnsemblMetazoa" id="CapteT171798">
    <property type="protein sequence ID" value="CapteP171798"/>
    <property type="gene ID" value="CapteG171798"/>
</dbReference>
<reference evidence="9 11" key="2">
    <citation type="journal article" date="2013" name="Nature">
        <title>Insights into bilaterian evolution from three spiralian genomes.</title>
        <authorList>
            <person name="Simakov O."/>
            <person name="Marletaz F."/>
            <person name="Cho S.J."/>
            <person name="Edsinger-Gonzales E."/>
            <person name="Havlak P."/>
            <person name="Hellsten U."/>
            <person name="Kuo D.H."/>
            <person name="Larsson T."/>
            <person name="Lv J."/>
            <person name="Arendt D."/>
            <person name="Savage R."/>
            <person name="Osoegawa K."/>
            <person name="de Jong P."/>
            <person name="Grimwood J."/>
            <person name="Chapman J.A."/>
            <person name="Shapiro H."/>
            <person name="Aerts A."/>
            <person name="Otillar R.P."/>
            <person name="Terry A.Y."/>
            <person name="Boore J.L."/>
            <person name="Grigoriev I.V."/>
            <person name="Lindberg D.R."/>
            <person name="Seaver E.C."/>
            <person name="Weisblat D.A."/>
            <person name="Putnam N.H."/>
            <person name="Rokhsar D.S."/>
        </authorList>
    </citation>
    <scope>NUCLEOTIDE SEQUENCE</scope>
    <source>
        <strain evidence="9 11">I ESC-2004</strain>
    </source>
</reference>
<evidence type="ECO:0000313" key="11">
    <source>
        <dbReference type="Proteomes" id="UP000014760"/>
    </source>
</evidence>
<dbReference type="Proteomes" id="UP000014760">
    <property type="component" value="Unassembled WGS sequence"/>
</dbReference>